<proteinExistence type="predicted"/>
<comment type="caution">
    <text evidence="1">The sequence shown here is derived from an EMBL/GenBank/DDBJ whole genome shotgun (WGS) entry which is preliminary data.</text>
</comment>
<accession>A0ACB7ZPG7</accession>
<gene>
    <name evidence="1" type="ORF">BJ138DRAFT_1021288</name>
</gene>
<evidence type="ECO:0000313" key="2">
    <source>
        <dbReference type="Proteomes" id="UP000790377"/>
    </source>
</evidence>
<evidence type="ECO:0000313" key="1">
    <source>
        <dbReference type="EMBL" id="KAH7902981.1"/>
    </source>
</evidence>
<keyword evidence="2" id="KW-1185">Reference proteome</keyword>
<protein>
    <submittedName>
        <fullName evidence="1">Uncharacterized protein</fullName>
    </submittedName>
</protein>
<sequence length="65" mass="7682">MLIQCFRFAIRSHRFIDVYQRGLNGTQVAWAVKKYKGHRVLPEHLPFSGDPDCFSTVISRFHHYC</sequence>
<dbReference type="Proteomes" id="UP000790377">
    <property type="component" value="Unassembled WGS sequence"/>
</dbReference>
<reference evidence="1" key="1">
    <citation type="journal article" date="2021" name="New Phytol.">
        <title>Evolutionary innovations through gain and loss of genes in the ectomycorrhizal Boletales.</title>
        <authorList>
            <person name="Wu G."/>
            <person name="Miyauchi S."/>
            <person name="Morin E."/>
            <person name="Kuo A."/>
            <person name="Drula E."/>
            <person name="Varga T."/>
            <person name="Kohler A."/>
            <person name="Feng B."/>
            <person name="Cao Y."/>
            <person name="Lipzen A."/>
            <person name="Daum C."/>
            <person name="Hundley H."/>
            <person name="Pangilinan J."/>
            <person name="Johnson J."/>
            <person name="Barry K."/>
            <person name="LaButti K."/>
            <person name="Ng V."/>
            <person name="Ahrendt S."/>
            <person name="Min B."/>
            <person name="Choi I.G."/>
            <person name="Park H."/>
            <person name="Plett J.M."/>
            <person name="Magnuson J."/>
            <person name="Spatafora J.W."/>
            <person name="Nagy L.G."/>
            <person name="Henrissat B."/>
            <person name="Grigoriev I.V."/>
            <person name="Yang Z.L."/>
            <person name="Xu J."/>
            <person name="Martin F.M."/>
        </authorList>
    </citation>
    <scope>NUCLEOTIDE SEQUENCE</scope>
    <source>
        <strain evidence="1">ATCC 28755</strain>
    </source>
</reference>
<name>A0ACB7ZPG7_9AGAM</name>
<organism evidence="1 2">
    <name type="scientific">Hygrophoropsis aurantiaca</name>
    <dbReference type="NCBI Taxonomy" id="72124"/>
    <lineage>
        <taxon>Eukaryota</taxon>
        <taxon>Fungi</taxon>
        <taxon>Dikarya</taxon>
        <taxon>Basidiomycota</taxon>
        <taxon>Agaricomycotina</taxon>
        <taxon>Agaricomycetes</taxon>
        <taxon>Agaricomycetidae</taxon>
        <taxon>Boletales</taxon>
        <taxon>Coniophorineae</taxon>
        <taxon>Hygrophoropsidaceae</taxon>
        <taxon>Hygrophoropsis</taxon>
    </lineage>
</organism>
<dbReference type="EMBL" id="MU269338">
    <property type="protein sequence ID" value="KAH7902981.1"/>
    <property type="molecule type" value="Genomic_DNA"/>
</dbReference>